<keyword evidence="2" id="KW-0812">Transmembrane</keyword>
<dbReference type="AlphaFoldDB" id="A0A328HHY3"/>
<sequence>MARAGTEAYFELYGKVEEAKPVVEHDSFSTRFDSPVVAEMVREVFYVLHTFLNEHSIQEVDADLAMNGGAHIDGEYAWFVGSGALYTAQSLEGITGLAYRQVKAPAQVASDFRKNVELLTAQVGDFLDRIGGTAATRAAVQLAVTALNDLRRREVTRLLEDVEGVVEQIQEQKKKAEASATAASDAAGITGDAALSSYYSELAAEEKQAANTFRKLTVVMAFAGAGATGIFLAGHSFGLVWLDVAQGDYVHLIQRAVFVGGVFGLAGYFARQAHQHRSMANWASALAVQLMTFDAYLRAVDSSEVKDDLRRSFAARVFGEHPAMKGEPVPTPSAAAMDTAVDWAAKLMPGGK</sequence>
<keyword evidence="1" id="KW-0175">Coiled coil</keyword>
<name>A0A328HHY3_ARTGO</name>
<gene>
    <name evidence="3" type="ORF">DBZ45_06935</name>
</gene>
<evidence type="ECO:0000313" key="4">
    <source>
        <dbReference type="Proteomes" id="UP000249166"/>
    </source>
</evidence>
<dbReference type="EMBL" id="QLNP01000063">
    <property type="protein sequence ID" value="RAM38216.1"/>
    <property type="molecule type" value="Genomic_DNA"/>
</dbReference>
<feature type="transmembrane region" description="Helical" evidence="2">
    <location>
        <begin position="216"/>
        <end position="240"/>
    </location>
</feature>
<protein>
    <submittedName>
        <fullName evidence="3">Uncharacterized protein</fullName>
    </submittedName>
</protein>
<evidence type="ECO:0000256" key="2">
    <source>
        <dbReference type="SAM" id="Phobius"/>
    </source>
</evidence>
<dbReference type="RefSeq" id="WP_111903184.1">
    <property type="nucleotide sequence ID" value="NZ_QLNP01000063.1"/>
</dbReference>
<feature type="transmembrane region" description="Helical" evidence="2">
    <location>
        <begin position="252"/>
        <end position="270"/>
    </location>
</feature>
<comment type="caution">
    <text evidence="3">The sequence shown here is derived from an EMBL/GenBank/DDBJ whole genome shotgun (WGS) entry which is preliminary data.</text>
</comment>
<evidence type="ECO:0000256" key="1">
    <source>
        <dbReference type="SAM" id="Coils"/>
    </source>
</evidence>
<proteinExistence type="predicted"/>
<organism evidence="3 4">
    <name type="scientific">Arthrobacter globiformis</name>
    <dbReference type="NCBI Taxonomy" id="1665"/>
    <lineage>
        <taxon>Bacteria</taxon>
        <taxon>Bacillati</taxon>
        <taxon>Actinomycetota</taxon>
        <taxon>Actinomycetes</taxon>
        <taxon>Micrococcales</taxon>
        <taxon>Micrococcaceae</taxon>
        <taxon>Arthrobacter</taxon>
    </lineage>
</organism>
<keyword evidence="2" id="KW-1133">Transmembrane helix</keyword>
<feature type="coiled-coil region" evidence="1">
    <location>
        <begin position="152"/>
        <end position="186"/>
    </location>
</feature>
<dbReference type="OrthoDB" id="4954805at2"/>
<evidence type="ECO:0000313" key="3">
    <source>
        <dbReference type="EMBL" id="RAM38216.1"/>
    </source>
</evidence>
<dbReference type="Proteomes" id="UP000249166">
    <property type="component" value="Unassembled WGS sequence"/>
</dbReference>
<reference evidence="3 4" key="1">
    <citation type="submission" date="2018-04" db="EMBL/GenBank/DDBJ databases">
        <title>Bacteria isolated from cave deposits of Manipur.</title>
        <authorList>
            <person name="Sahoo D."/>
            <person name="Sarangthem I."/>
            <person name="Nandeibam J."/>
        </authorList>
    </citation>
    <scope>NUCLEOTIDE SEQUENCE [LARGE SCALE GENOMIC DNA]</scope>
    <source>
        <strain evidence="4">mrc11</strain>
    </source>
</reference>
<keyword evidence="2" id="KW-0472">Membrane</keyword>
<accession>A0A328HHY3</accession>